<dbReference type="PANTHER" id="PTHR42951">
    <property type="entry name" value="METALLO-BETA-LACTAMASE DOMAIN-CONTAINING"/>
    <property type="match status" value="1"/>
</dbReference>
<protein>
    <recommendedName>
        <fullName evidence="1">Metallo-beta-lactamase domain-containing protein</fullName>
    </recommendedName>
</protein>
<sequence length="218" mass="23999">YGEGFIHPDDIALMYSPLHSSMERRLGFALGGKMMGGLRTEPTMADVIPTTPVKTYPVYDGDIFDLGGTQIEVVHVPGHTYGSIALIDKDNRACYTGDCCNMNTLLFLPGSTTIEEYKESLLHFKEKQPLFDVCWGGHGPTSVPNTVIDEGIALCDEILSGTDDAVPAESVGRPCLYAKKKGERFNRLDGGVMNIAYSKDMIHKRPRPVIKGEPNLYR</sequence>
<evidence type="ECO:0000313" key="3">
    <source>
        <dbReference type="Proteomes" id="UP000824241"/>
    </source>
</evidence>
<reference evidence="2" key="1">
    <citation type="submission" date="2020-10" db="EMBL/GenBank/DDBJ databases">
        <authorList>
            <person name="Gilroy R."/>
        </authorList>
    </citation>
    <scope>NUCLEOTIDE SEQUENCE</scope>
    <source>
        <strain evidence="2">CHK189-12415</strain>
    </source>
</reference>
<feature type="non-terminal residue" evidence="2">
    <location>
        <position position="1"/>
    </location>
</feature>
<dbReference type="Gene3D" id="3.60.15.10">
    <property type="entry name" value="Ribonuclease Z/Hydroxyacylglutathione hydrolase-like"/>
    <property type="match status" value="1"/>
</dbReference>
<dbReference type="InterPro" id="IPR050855">
    <property type="entry name" value="NDM-1-like"/>
</dbReference>
<dbReference type="InterPro" id="IPR001279">
    <property type="entry name" value="Metallo-B-lactamas"/>
</dbReference>
<dbReference type="Proteomes" id="UP000824241">
    <property type="component" value="Unassembled WGS sequence"/>
</dbReference>
<feature type="domain" description="Metallo-beta-lactamase" evidence="1">
    <location>
        <begin position="39"/>
        <end position="98"/>
    </location>
</feature>
<proteinExistence type="predicted"/>
<accession>A0A9D1DWZ4</accession>
<name>A0A9D1DWZ4_9FIRM</name>
<dbReference type="PANTHER" id="PTHR42951:SF22">
    <property type="entry name" value="METALLO BETA-LACTAMASE SUPERFAMILY LIPOPROTEIN"/>
    <property type="match status" value="1"/>
</dbReference>
<organism evidence="2 3">
    <name type="scientific">Candidatus Faecivivens stercoravium</name>
    <dbReference type="NCBI Taxonomy" id="2840803"/>
    <lineage>
        <taxon>Bacteria</taxon>
        <taxon>Bacillati</taxon>
        <taxon>Bacillota</taxon>
        <taxon>Clostridia</taxon>
        <taxon>Eubacteriales</taxon>
        <taxon>Oscillospiraceae</taxon>
        <taxon>Oscillospiraceae incertae sedis</taxon>
        <taxon>Candidatus Faecivivens</taxon>
    </lineage>
</organism>
<dbReference type="Pfam" id="PF00753">
    <property type="entry name" value="Lactamase_B"/>
    <property type="match status" value="1"/>
</dbReference>
<gene>
    <name evidence="2" type="ORF">IAB37_02905</name>
</gene>
<dbReference type="EMBL" id="DVHA01000096">
    <property type="protein sequence ID" value="HIR60508.1"/>
    <property type="molecule type" value="Genomic_DNA"/>
</dbReference>
<dbReference type="SUPFAM" id="SSF56281">
    <property type="entry name" value="Metallo-hydrolase/oxidoreductase"/>
    <property type="match status" value="1"/>
</dbReference>
<evidence type="ECO:0000313" key="2">
    <source>
        <dbReference type="EMBL" id="HIR60508.1"/>
    </source>
</evidence>
<dbReference type="InterPro" id="IPR036866">
    <property type="entry name" value="RibonucZ/Hydroxyglut_hydro"/>
</dbReference>
<dbReference type="AlphaFoldDB" id="A0A9D1DWZ4"/>
<comment type="caution">
    <text evidence="2">The sequence shown here is derived from an EMBL/GenBank/DDBJ whole genome shotgun (WGS) entry which is preliminary data.</text>
</comment>
<evidence type="ECO:0000259" key="1">
    <source>
        <dbReference type="Pfam" id="PF00753"/>
    </source>
</evidence>
<reference evidence="2" key="2">
    <citation type="journal article" date="2021" name="PeerJ">
        <title>Extensive microbial diversity within the chicken gut microbiome revealed by metagenomics and culture.</title>
        <authorList>
            <person name="Gilroy R."/>
            <person name="Ravi A."/>
            <person name="Getino M."/>
            <person name="Pursley I."/>
            <person name="Horton D.L."/>
            <person name="Alikhan N.F."/>
            <person name="Baker D."/>
            <person name="Gharbi K."/>
            <person name="Hall N."/>
            <person name="Watson M."/>
            <person name="Adriaenssens E.M."/>
            <person name="Foster-Nyarko E."/>
            <person name="Jarju S."/>
            <person name="Secka A."/>
            <person name="Antonio M."/>
            <person name="Oren A."/>
            <person name="Chaudhuri R.R."/>
            <person name="La Ragione R."/>
            <person name="Hildebrand F."/>
            <person name="Pallen M.J."/>
        </authorList>
    </citation>
    <scope>NUCLEOTIDE SEQUENCE</scope>
    <source>
        <strain evidence="2">CHK189-12415</strain>
    </source>
</reference>